<proteinExistence type="predicted"/>
<feature type="signal peptide" evidence="1">
    <location>
        <begin position="1"/>
        <end position="20"/>
    </location>
</feature>
<dbReference type="AlphaFoldDB" id="A0A6J8EQH7"/>
<gene>
    <name evidence="2" type="ORF">MCOR_54880</name>
</gene>
<organism evidence="2 3">
    <name type="scientific">Mytilus coruscus</name>
    <name type="common">Sea mussel</name>
    <dbReference type="NCBI Taxonomy" id="42192"/>
    <lineage>
        <taxon>Eukaryota</taxon>
        <taxon>Metazoa</taxon>
        <taxon>Spiralia</taxon>
        <taxon>Lophotrochozoa</taxon>
        <taxon>Mollusca</taxon>
        <taxon>Bivalvia</taxon>
        <taxon>Autobranchia</taxon>
        <taxon>Pteriomorphia</taxon>
        <taxon>Mytilida</taxon>
        <taxon>Mytiloidea</taxon>
        <taxon>Mytilidae</taxon>
        <taxon>Mytilinae</taxon>
        <taxon>Mytilus</taxon>
    </lineage>
</organism>
<sequence>MLLVSAIVIFTLFLLENVCANACGHDNCETTIDIPLITKFNAPLKAQLDITSLTAQLKEIIGKEVKQAVSKAVNDLVENIADMRFQTAVDRLQNSSYVTMSTFRKEMEAELQMKMEKNYENLMTNQNISTIEIHDSLTIMGNRLDVRIEQLKSEVKTATEKVAITSCAPRTLIYDKSDIIKFSDVKLSNGIGNVENFKSSGTFTCEKPGLYLVGVNPDAQIIIANAGLNQGSAKLAS</sequence>
<evidence type="ECO:0000313" key="2">
    <source>
        <dbReference type="EMBL" id="CAC5422859.1"/>
    </source>
</evidence>
<dbReference type="EMBL" id="CACVKT020009701">
    <property type="protein sequence ID" value="CAC5422859.1"/>
    <property type="molecule type" value="Genomic_DNA"/>
</dbReference>
<evidence type="ECO:0000256" key="1">
    <source>
        <dbReference type="SAM" id="SignalP"/>
    </source>
</evidence>
<name>A0A6J8EQH7_MYTCO</name>
<feature type="chain" id="PRO_5026784392" description="C1q domain-containing protein" evidence="1">
    <location>
        <begin position="21"/>
        <end position="237"/>
    </location>
</feature>
<accession>A0A6J8EQH7</accession>
<dbReference type="Proteomes" id="UP000507470">
    <property type="component" value="Unassembled WGS sequence"/>
</dbReference>
<evidence type="ECO:0000313" key="3">
    <source>
        <dbReference type="Proteomes" id="UP000507470"/>
    </source>
</evidence>
<evidence type="ECO:0008006" key="4">
    <source>
        <dbReference type="Google" id="ProtNLM"/>
    </source>
</evidence>
<keyword evidence="1" id="KW-0732">Signal</keyword>
<keyword evidence="3" id="KW-1185">Reference proteome</keyword>
<reference evidence="2 3" key="1">
    <citation type="submission" date="2020-06" db="EMBL/GenBank/DDBJ databases">
        <authorList>
            <person name="Li R."/>
            <person name="Bekaert M."/>
        </authorList>
    </citation>
    <scope>NUCLEOTIDE SEQUENCE [LARGE SCALE GENOMIC DNA]</scope>
    <source>
        <strain evidence="3">wild</strain>
    </source>
</reference>
<protein>
    <recommendedName>
        <fullName evidence="4">C1q domain-containing protein</fullName>
    </recommendedName>
</protein>